<name>A0A368KQ51_9BACT</name>
<comment type="caution">
    <text evidence="2">The sequence shown here is derived from an EMBL/GenBank/DDBJ whole genome shotgun (WGS) entry which is preliminary data.</text>
</comment>
<feature type="transmembrane region" description="Helical" evidence="1">
    <location>
        <begin position="34"/>
        <end position="54"/>
    </location>
</feature>
<dbReference type="RefSeq" id="WP_114370513.1">
    <property type="nucleotide sequence ID" value="NZ_QPEX01000035.1"/>
</dbReference>
<accession>A0A368KQ51</accession>
<evidence type="ECO:0000313" key="3">
    <source>
        <dbReference type="Proteomes" id="UP000253562"/>
    </source>
</evidence>
<keyword evidence="1" id="KW-0812">Transmembrane</keyword>
<feature type="transmembrane region" description="Helical" evidence="1">
    <location>
        <begin position="84"/>
        <end position="106"/>
    </location>
</feature>
<keyword evidence="1" id="KW-1133">Transmembrane helix</keyword>
<evidence type="ECO:0000256" key="1">
    <source>
        <dbReference type="SAM" id="Phobius"/>
    </source>
</evidence>
<keyword evidence="1" id="KW-0472">Membrane</keyword>
<organism evidence="2 3">
    <name type="scientific">Bremerella cremea</name>
    <dbReference type="NCBI Taxonomy" id="1031537"/>
    <lineage>
        <taxon>Bacteria</taxon>
        <taxon>Pseudomonadati</taxon>
        <taxon>Planctomycetota</taxon>
        <taxon>Planctomycetia</taxon>
        <taxon>Pirellulales</taxon>
        <taxon>Pirellulaceae</taxon>
        <taxon>Bremerella</taxon>
    </lineage>
</organism>
<protein>
    <submittedName>
        <fullName evidence="2">Uncharacterized protein</fullName>
    </submittedName>
</protein>
<dbReference type="Proteomes" id="UP000253562">
    <property type="component" value="Unassembled WGS sequence"/>
</dbReference>
<gene>
    <name evidence="2" type="ORF">DTL42_17865</name>
</gene>
<proteinExistence type="predicted"/>
<sequence>MTKLFIVLQFAFLFFTLAIYGTTVVPGHPLERYRLAIFMSMTAVFVMLCVLWYLSGFHARIALLIVSPLMTIQAELLSPSAMAIAYSVEAIVLMCLAFFCVMRNVLSLSPGR</sequence>
<evidence type="ECO:0000313" key="2">
    <source>
        <dbReference type="EMBL" id="RCS44178.1"/>
    </source>
</evidence>
<dbReference type="EMBL" id="QPEX01000035">
    <property type="protein sequence ID" value="RCS44178.1"/>
    <property type="molecule type" value="Genomic_DNA"/>
</dbReference>
<dbReference type="AlphaFoldDB" id="A0A368KQ51"/>
<reference evidence="2 3" key="1">
    <citation type="submission" date="2018-07" db="EMBL/GenBank/DDBJ databases">
        <title>Comparative genomes isolates from brazilian mangrove.</title>
        <authorList>
            <person name="De Araujo J.E."/>
            <person name="Taketani R.G."/>
            <person name="Silva M.C.P."/>
            <person name="Lourenco M.V."/>
            <person name="Oliveira V.M."/>
            <person name="Andreote F.D."/>
        </authorList>
    </citation>
    <scope>NUCLEOTIDE SEQUENCE [LARGE SCALE GENOMIC DNA]</scope>
    <source>
        <strain evidence="2 3">HEX PRIS-MGV</strain>
    </source>
</reference>